<evidence type="ECO:0000313" key="2">
    <source>
        <dbReference type="EMBL" id="MET3652479.1"/>
    </source>
</evidence>
<protein>
    <recommendedName>
        <fullName evidence="1">DUF7210 domain-containing protein</fullName>
    </recommendedName>
</protein>
<proteinExistence type="predicted"/>
<reference evidence="2 3" key="1">
    <citation type="submission" date="2024-06" db="EMBL/GenBank/DDBJ databases">
        <title>Sorghum-associated microbial communities from plants grown in Nebraska, USA.</title>
        <authorList>
            <person name="Schachtman D."/>
        </authorList>
    </citation>
    <scope>NUCLEOTIDE SEQUENCE [LARGE SCALE GENOMIC DNA]</scope>
    <source>
        <strain evidence="2 3">1073</strain>
    </source>
</reference>
<accession>A0ABV2JUI1</accession>
<organism evidence="2 3">
    <name type="scientific">Dyella japonica</name>
    <dbReference type="NCBI Taxonomy" id="231455"/>
    <lineage>
        <taxon>Bacteria</taxon>
        <taxon>Pseudomonadati</taxon>
        <taxon>Pseudomonadota</taxon>
        <taxon>Gammaproteobacteria</taxon>
        <taxon>Lysobacterales</taxon>
        <taxon>Rhodanobacteraceae</taxon>
        <taxon>Dyella</taxon>
    </lineage>
</organism>
<sequence length="83" mass="8556">MRITLDKPHTHAGEPFAPGAVLNLNSIEGEWLVLRGVGHRTTPADLAQHANAILPADAGGEPETHTMSTAVDADATAGVSNHG</sequence>
<dbReference type="RefSeq" id="WP_354013889.1">
    <property type="nucleotide sequence ID" value="NZ_JBEPMU010000003.1"/>
</dbReference>
<dbReference type="EMBL" id="JBEPMU010000003">
    <property type="protein sequence ID" value="MET3652479.1"/>
    <property type="molecule type" value="Genomic_DNA"/>
</dbReference>
<name>A0ABV2JUI1_9GAMM</name>
<evidence type="ECO:0000313" key="3">
    <source>
        <dbReference type="Proteomes" id="UP001549184"/>
    </source>
</evidence>
<feature type="domain" description="DUF7210" evidence="1">
    <location>
        <begin position="1"/>
        <end position="37"/>
    </location>
</feature>
<evidence type="ECO:0000259" key="1">
    <source>
        <dbReference type="Pfam" id="PF23843"/>
    </source>
</evidence>
<keyword evidence="3" id="KW-1185">Reference proteome</keyword>
<gene>
    <name evidence="2" type="ORF">ABIC75_002211</name>
</gene>
<dbReference type="InterPro" id="IPR055634">
    <property type="entry name" value="DUF7210"/>
</dbReference>
<dbReference type="Pfam" id="PF23843">
    <property type="entry name" value="DUF7210"/>
    <property type="match status" value="1"/>
</dbReference>
<comment type="caution">
    <text evidence="2">The sequence shown here is derived from an EMBL/GenBank/DDBJ whole genome shotgun (WGS) entry which is preliminary data.</text>
</comment>
<dbReference type="Proteomes" id="UP001549184">
    <property type="component" value="Unassembled WGS sequence"/>
</dbReference>